<dbReference type="GO" id="GO:0016787">
    <property type="term" value="F:hydrolase activity"/>
    <property type="evidence" value="ECO:0007669"/>
    <property type="project" value="UniProtKB-KW"/>
</dbReference>
<evidence type="ECO:0000313" key="3">
    <source>
        <dbReference type="Proteomes" id="UP001500506"/>
    </source>
</evidence>
<dbReference type="RefSeq" id="WP_232498154.1">
    <property type="nucleotide sequence ID" value="NZ_BAAANH010000006.1"/>
</dbReference>
<evidence type="ECO:0000259" key="1">
    <source>
        <dbReference type="Pfam" id="PF12146"/>
    </source>
</evidence>
<dbReference type="Gene3D" id="3.40.50.1820">
    <property type="entry name" value="alpha/beta hydrolase"/>
    <property type="match status" value="1"/>
</dbReference>
<organism evidence="2 3">
    <name type="scientific">Agromyces humatus</name>
    <dbReference type="NCBI Taxonomy" id="279573"/>
    <lineage>
        <taxon>Bacteria</taxon>
        <taxon>Bacillati</taxon>
        <taxon>Actinomycetota</taxon>
        <taxon>Actinomycetes</taxon>
        <taxon>Micrococcales</taxon>
        <taxon>Microbacteriaceae</taxon>
        <taxon>Agromyces</taxon>
    </lineage>
</organism>
<keyword evidence="2" id="KW-0378">Hydrolase</keyword>
<evidence type="ECO:0000313" key="2">
    <source>
        <dbReference type="EMBL" id="GAA1767330.1"/>
    </source>
</evidence>
<dbReference type="PANTHER" id="PTHR11614">
    <property type="entry name" value="PHOSPHOLIPASE-RELATED"/>
    <property type="match status" value="1"/>
</dbReference>
<keyword evidence="3" id="KW-1185">Reference proteome</keyword>
<feature type="domain" description="Serine aminopeptidase S33" evidence="1">
    <location>
        <begin position="20"/>
        <end position="240"/>
    </location>
</feature>
<dbReference type="InterPro" id="IPR022742">
    <property type="entry name" value="Hydrolase_4"/>
</dbReference>
<comment type="caution">
    <text evidence="2">The sequence shown here is derived from an EMBL/GenBank/DDBJ whole genome shotgun (WGS) entry which is preliminary data.</text>
</comment>
<sequence>MPFFDGLSGPVYYRHWDAASPMAAVVFLHGFGEHTGVYHRFGAALNQADIDLWALDEIGHGLTEGQRGEIESIDALVSNGQRLTDLAAQAGLPLVIAGHSLGAVAAMITTLRHPDRYRAAVLTGATLSMPQWFAELEDAGDAFALDLDELSGDPFYRDSLENDPLAFTEADIVDVLRRVLPPAWAEVAETVGDLRIPVLALNGSEDAVAPVADVAAVAARSAQIRTLVFEGMKHDILNETVHREVAAAITAFVRSAAG</sequence>
<protein>
    <submittedName>
        <fullName evidence="2">Alpha/beta fold hydrolase</fullName>
    </submittedName>
</protein>
<gene>
    <name evidence="2" type="ORF">GCM10009747_29830</name>
</gene>
<dbReference type="Pfam" id="PF12146">
    <property type="entry name" value="Hydrolase_4"/>
    <property type="match status" value="1"/>
</dbReference>
<dbReference type="InterPro" id="IPR029058">
    <property type="entry name" value="AB_hydrolase_fold"/>
</dbReference>
<dbReference type="EMBL" id="BAAANH010000006">
    <property type="protein sequence ID" value="GAA1767330.1"/>
    <property type="molecule type" value="Genomic_DNA"/>
</dbReference>
<reference evidence="2 3" key="1">
    <citation type="journal article" date="2019" name="Int. J. Syst. Evol. Microbiol.">
        <title>The Global Catalogue of Microorganisms (GCM) 10K type strain sequencing project: providing services to taxonomists for standard genome sequencing and annotation.</title>
        <authorList>
            <consortium name="The Broad Institute Genomics Platform"/>
            <consortium name="The Broad Institute Genome Sequencing Center for Infectious Disease"/>
            <person name="Wu L."/>
            <person name="Ma J."/>
        </authorList>
    </citation>
    <scope>NUCLEOTIDE SEQUENCE [LARGE SCALE GENOMIC DNA]</scope>
    <source>
        <strain evidence="2 3">JCM 14319</strain>
    </source>
</reference>
<name>A0ABN2KX97_9MICO</name>
<proteinExistence type="predicted"/>
<dbReference type="Proteomes" id="UP001500506">
    <property type="component" value="Unassembled WGS sequence"/>
</dbReference>
<accession>A0ABN2KX97</accession>
<dbReference type="InterPro" id="IPR051044">
    <property type="entry name" value="MAG_DAG_Lipase"/>
</dbReference>
<dbReference type="SUPFAM" id="SSF53474">
    <property type="entry name" value="alpha/beta-Hydrolases"/>
    <property type="match status" value="1"/>
</dbReference>